<evidence type="ECO:0000313" key="3">
    <source>
        <dbReference type="Proteomes" id="UP000537718"/>
    </source>
</evidence>
<evidence type="ECO:0000313" key="2">
    <source>
        <dbReference type="EMBL" id="MBB5620345.1"/>
    </source>
</evidence>
<organism evidence="2 3">
    <name type="scientific">Pedobacter cryoconitis</name>
    <dbReference type="NCBI Taxonomy" id="188932"/>
    <lineage>
        <taxon>Bacteria</taxon>
        <taxon>Pseudomonadati</taxon>
        <taxon>Bacteroidota</taxon>
        <taxon>Sphingobacteriia</taxon>
        <taxon>Sphingobacteriales</taxon>
        <taxon>Sphingobacteriaceae</taxon>
        <taxon>Pedobacter</taxon>
    </lineage>
</organism>
<dbReference type="EMBL" id="JACHCF010000003">
    <property type="protein sequence ID" value="MBB5620345.1"/>
    <property type="molecule type" value="Genomic_DNA"/>
</dbReference>
<keyword evidence="1" id="KW-0732">Signal</keyword>
<accession>A0A7W8YRC3</accession>
<reference evidence="2 3" key="1">
    <citation type="submission" date="2020-08" db="EMBL/GenBank/DDBJ databases">
        <title>Genomic Encyclopedia of Type Strains, Phase IV (KMG-V): Genome sequencing to study the core and pangenomes of soil and plant-associated prokaryotes.</title>
        <authorList>
            <person name="Whitman W."/>
        </authorList>
    </citation>
    <scope>NUCLEOTIDE SEQUENCE [LARGE SCALE GENOMIC DNA]</scope>
    <source>
        <strain evidence="2 3">MP7CTX6</strain>
    </source>
</reference>
<dbReference type="AlphaFoldDB" id="A0A7W8YRC3"/>
<proteinExistence type="predicted"/>
<dbReference type="RefSeq" id="WP_183866384.1">
    <property type="nucleotide sequence ID" value="NZ_JACHCF010000003.1"/>
</dbReference>
<feature type="signal peptide" evidence="1">
    <location>
        <begin position="1"/>
        <end position="21"/>
    </location>
</feature>
<protein>
    <submittedName>
        <fullName evidence="2">Uncharacterized protein</fullName>
    </submittedName>
</protein>
<dbReference type="Proteomes" id="UP000537718">
    <property type="component" value="Unassembled WGS sequence"/>
</dbReference>
<gene>
    <name evidence="2" type="ORF">HDE69_001394</name>
</gene>
<comment type="caution">
    <text evidence="2">The sequence shown here is derived from an EMBL/GenBank/DDBJ whole genome shotgun (WGS) entry which is preliminary data.</text>
</comment>
<name>A0A7W8YRC3_9SPHI</name>
<sequence length="67" mass="7516">MKKILVLLGLLLLTGVLPTRAPPEKIEFIEISDYPVNSKLDSINNTVDELNELLKQLANKQIKQSTI</sequence>
<feature type="chain" id="PRO_5031495929" evidence="1">
    <location>
        <begin position="22"/>
        <end position="67"/>
    </location>
</feature>
<evidence type="ECO:0000256" key="1">
    <source>
        <dbReference type="SAM" id="SignalP"/>
    </source>
</evidence>